<reference evidence="6" key="1">
    <citation type="submission" date="2020-09" db="EMBL/GenBank/DDBJ databases">
        <title>Desulfogranum mesoprofundum gen. nov., sp. nov., a novel mesophilic, sulfate-reducing chemolithoautotroph isolated from a deep-sea hydrothermal vent chimney in the Suiyo Seamount.</title>
        <authorList>
            <person name="Hashimoto Y."/>
            <person name="Nakagawa S."/>
        </authorList>
    </citation>
    <scope>NUCLEOTIDE SEQUENCE</scope>
    <source>
        <strain evidence="6">KT2</strain>
    </source>
</reference>
<evidence type="ECO:0000313" key="7">
    <source>
        <dbReference type="Proteomes" id="UP000826725"/>
    </source>
</evidence>
<name>A0A8D5FWH3_9BACT</name>
<dbReference type="PANTHER" id="PTHR30469:SF15">
    <property type="entry name" value="HLYD FAMILY OF SECRETION PROTEINS"/>
    <property type="match status" value="1"/>
</dbReference>
<protein>
    <submittedName>
        <fullName evidence="6">RND transporter</fullName>
    </submittedName>
</protein>
<comment type="similarity">
    <text evidence="1">Belongs to the membrane fusion protein (MFP) (TC 8.A.1) family.</text>
</comment>
<feature type="coiled-coil region" evidence="2">
    <location>
        <begin position="99"/>
        <end position="136"/>
    </location>
</feature>
<dbReference type="InterPro" id="IPR058625">
    <property type="entry name" value="MdtA-like_BSH"/>
</dbReference>
<dbReference type="GO" id="GO:1990281">
    <property type="term" value="C:efflux pump complex"/>
    <property type="evidence" value="ECO:0007669"/>
    <property type="project" value="TreeGrafter"/>
</dbReference>
<feature type="domain" description="YknX-like C-terminal permuted SH3-like" evidence="5">
    <location>
        <begin position="279"/>
        <end position="345"/>
    </location>
</feature>
<gene>
    <name evidence="6" type="ORF">DGMP_18950</name>
</gene>
<feature type="domain" description="CusB-like beta-barrel" evidence="4">
    <location>
        <begin position="204"/>
        <end position="272"/>
    </location>
</feature>
<keyword evidence="2" id="KW-0175">Coiled coil</keyword>
<keyword evidence="7" id="KW-1185">Reference proteome</keyword>
<evidence type="ECO:0000259" key="3">
    <source>
        <dbReference type="Pfam" id="PF25917"/>
    </source>
</evidence>
<evidence type="ECO:0000256" key="2">
    <source>
        <dbReference type="SAM" id="Coils"/>
    </source>
</evidence>
<dbReference type="EMBL" id="AP024086">
    <property type="protein sequence ID" value="BCL61202.1"/>
    <property type="molecule type" value="Genomic_DNA"/>
</dbReference>
<proteinExistence type="inferred from homology"/>
<dbReference type="GO" id="GO:0015562">
    <property type="term" value="F:efflux transmembrane transporter activity"/>
    <property type="evidence" value="ECO:0007669"/>
    <property type="project" value="TreeGrafter"/>
</dbReference>
<evidence type="ECO:0000313" key="6">
    <source>
        <dbReference type="EMBL" id="BCL61202.1"/>
    </source>
</evidence>
<dbReference type="KEGG" id="dbk:DGMP_18950"/>
<dbReference type="InterPro" id="IPR058792">
    <property type="entry name" value="Beta-barrel_RND_2"/>
</dbReference>
<dbReference type="Pfam" id="PF25989">
    <property type="entry name" value="YknX_C"/>
    <property type="match status" value="1"/>
</dbReference>
<dbReference type="InterPro" id="IPR058637">
    <property type="entry name" value="YknX-like_C"/>
</dbReference>
<dbReference type="InterPro" id="IPR006143">
    <property type="entry name" value="RND_pump_MFP"/>
</dbReference>
<dbReference type="Proteomes" id="UP000826725">
    <property type="component" value="Chromosome"/>
</dbReference>
<dbReference type="RefSeq" id="WP_228857233.1">
    <property type="nucleotide sequence ID" value="NZ_AP024086.1"/>
</dbReference>
<sequence>MKQNGTRILWTFFIISLLSPVLWTLDTAEATPEKHNASLPEAVVSVQKVQKSIAKNQIEIVGTVQAVEQAEIAAKISGNIVKLPVDLGTRVARGDLLVEIQAEEISAKLQQAKAQLEQAKRNLAREEKLLKKKAATLETVKSLRDMVRIAEAAHREARIMLGYTKIVAPFSGIVTRKLTNIGDLATPGKPLLSLEEENNLQVLTDIPEAMILRINKGDNLPVFIPSVNLTIVGKVAEVAPTADPFSRTAPIKLKIPADPRLRSGQFARVTLALASAETLTVPENAVTNFGQIERVFVVENGKAELRIVRTGNHSGDRIEILSGLKENEDIIVSDSRTLVDGQPVSIQ</sequence>
<dbReference type="AlphaFoldDB" id="A0A8D5FWH3"/>
<feature type="domain" description="Multidrug resistance protein MdtA-like barrel-sandwich hybrid" evidence="3">
    <location>
        <begin position="68"/>
        <end position="190"/>
    </location>
</feature>
<evidence type="ECO:0000259" key="4">
    <source>
        <dbReference type="Pfam" id="PF25954"/>
    </source>
</evidence>
<dbReference type="NCBIfam" id="TIGR01730">
    <property type="entry name" value="RND_mfp"/>
    <property type="match status" value="1"/>
</dbReference>
<dbReference type="PANTHER" id="PTHR30469">
    <property type="entry name" value="MULTIDRUG RESISTANCE PROTEIN MDTA"/>
    <property type="match status" value="1"/>
</dbReference>
<dbReference type="Pfam" id="PF25917">
    <property type="entry name" value="BSH_RND"/>
    <property type="match status" value="1"/>
</dbReference>
<evidence type="ECO:0000259" key="5">
    <source>
        <dbReference type="Pfam" id="PF25989"/>
    </source>
</evidence>
<dbReference type="Pfam" id="PF25954">
    <property type="entry name" value="Beta-barrel_RND_2"/>
    <property type="match status" value="1"/>
</dbReference>
<evidence type="ECO:0000256" key="1">
    <source>
        <dbReference type="ARBA" id="ARBA00009477"/>
    </source>
</evidence>
<accession>A0A8D5FWH3</accession>
<organism evidence="6 7">
    <name type="scientific">Desulfomarina profundi</name>
    <dbReference type="NCBI Taxonomy" id="2772557"/>
    <lineage>
        <taxon>Bacteria</taxon>
        <taxon>Pseudomonadati</taxon>
        <taxon>Thermodesulfobacteriota</taxon>
        <taxon>Desulfobulbia</taxon>
        <taxon>Desulfobulbales</taxon>
        <taxon>Desulfobulbaceae</taxon>
        <taxon>Desulfomarina</taxon>
    </lineage>
</organism>